<sequence>MDGNDTRREAGNDVPREDGGESQGWFERRRQRRRADAERKQAERRERQQAAEDEQYREDLERQRSDTEAGKSPDARMRRALKQVRREGYKVALIYAAVDAALAVLVVNILLQVLRPQEIPTTLPWPRALFDAIVGYTGAPPAPLQTSIVAGLAAGVLVFLAEFVARTRRPFVEQFEGANPGVREALRTARDTVESGRDSRMALALYEDVLARLRRTSSIGLVNLKRVFLTVVIVTAISLASIQVAVVDLNVRDLGPEDDAGGDDQSSEYEGLQDASGVLGEPEDVTAGEETLNTTLSTQGGGDDGSDSAPAAYDSSGFAGSGDVEGQEAGFAESEQLEDAELIREYNLRIRETDDSDSDT</sequence>
<evidence type="ECO:0000256" key="1">
    <source>
        <dbReference type="SAM" id="MobiDB-lite"/>
    </source>
</evidence>
<evidence type="ECO:0000313" key="4">
    <source>
        <dbReference type="Proteomes" id="UP000236584"/>
    </source>
</evidence>
<feature type="region of interest" description="Disordered" evidence="1">
    <location>
        <begin position="256"/>
        <end position="339"/>
    </location>
</feature>
<dbReference type="AlphaFoldDB" id="A0A2I8VI67"/>
<feature type="compositionally biased region" description="Basic and acidic residues" evidence="1">
    <location>
        <begin position="57"/>
        <end position="77"/>
    </location>
</feature>
<protein>
    <submittedName>
        <fullName evidence="3">Uncharacterized protein</fullName>
    </submittedName>
</protein>
<organism evidence="3 4">
    <name type="scientific">Salinigranum rubrum</name>
    <dbReference type="NCBI Taxonomy" id="755307"/>
    <lineage>
        <taxon>Archaea</taxon>
        <taxon>Methanobacteriati</taxon>
        <taxon>Methanobacteriota</taxon>
        <taxon>Stenosarchaea group</taxon>
        <taxon>Halobacteria</taxon>
        <taxon>Halobacteriales</taxon>
        <taxon>Haloferacaceae</taxon>
        <taxon>Salinigranum</taxon>
    </lineage>
</organism>
<feature type="transmembrane region" description="Helical" evidence="2">
    <location>
        <begin position="227"/>
        <end position="246"/>
    </location>
</feature>
<accession>A0A2I8VI67</accession>
<dbReference type="KEGG" id="srub:C2R22_08020"/>
<keyword evidence="4" id="KW-1185">Reference proteome</keyword>
<dbReference type="Proteomes" id="UP000236584">
    <property type="component" value="Chromosome"/>
</dbReference>
<dbReference type="GeneID" id="35592028"/>
<feature type="compositionally biased region" description="Basic and acidic residues" evidence="1">
    <location>
        <begin position="1"/>
        <end position="19"/>
    </location>
</feature>
<dbReference type="RefSeq" id="WP_103425293.1">
    <property type="nucleotide sequence ID" value="NZ_CP026309.1"/>
</dbReference>
<feature type="region of interest" description="Disordered" evidence="1">
    <location>
        <begin position="1"/>
        <end position="77"/>
    </location>
</feature>
<keyword evidence="2" id="KW-1133">Transmembrane helix</keyword>
<proteinExistence type="predicted"/>
<dbReference type="EMBL" id="CP026309">
    <property type="protein sequence ID" value="AUV81605.1"/>
    <property type="molecule type" value="Genomic_DNA"/>
</dbReference>
<dbReference type="OrthoDB" id="308352at2157"/>
<feature type="compositionally biased region" description="Basic and acidic residues" evidence="1">
    <location>
        <begin position="34"/>
        <end position="50"/>
    </location>
</feature>
<gene>
    <name evidence="3" type="ORF">C2R22_08020</name>
</gene>
<dbReference type="Pfam" id="PF24334">
    <property type="entry name" value="DUF7502"/>
    <property type="match status" value="1"/>
</dbReference>
<evidence type="ECO:0000313" key="3">
    <source>
        <dbReference type="EMBL" id="AUV81605.1"/>
    </source>
</evidence>
<reference evidence="3 4" key="1">
    <citation type="submission" date="2018-01" db="EMBL/GenBank/DDBJ databases">
        <title>Complete genome sequence of Salinigranum rubrum GX10T, an extremely halophilic archaeon isolated from a marine solar saltern.</title>
        <authorList>
            <person name="Han S."/>
        </authorList>
    </citation>
    <scope>NUCLEOTIDE SEQUENCE [LARGE SCALE GENOMIC DNA]</scope>
    <source>
        <strain evidence="3 4">GX10</strain>
    </source>
</reference>
<keyword evidence="2" id="KW-0472">Membrane</keyword>
<feature type="transmembrane region" description="Helical" evidence="2">
    <location>
        <begin position="92"/>
        <end position="114"/>
    </location>
</feature>
<feature type="compositionally biased region" description="Low complexity" evidence="1">
    <location>
        <begin position="307"/>
        <end position="317"/>
    </location>
</feature>
<feature type="compositionally biased region" description="Acidic residues" evidence="1">
    <location>
        <begin position="256"/>
        <end position="267"/>
    </location>
</feature>
<feature type="transmembrane region" description="Helical" evidence="2">
    <location>
        <begin position="144"/>
        <end position="165"/>
    </location>
</feature>
<dbReference type="InterPro" id="IPR055925">
    <property type="entry name" value="DUF7502"/>
</dbReference>
<keyword evidence="2" id="KW-0812">Transmembrane</keyword>
<name>A0A2I8VI67_9EURY</name>
<evidence type="ECO:0000256" key="2">
    <source>
        <dbReference type="SAM" id="Phobius"/>
    </source>
</evidence>